<dbReference type="PANTHER" id="PTHR33778">
    <property type="entry name" value="PROTEIN MGTC"/>
    <property type="match status" value="1"/>
</dbReference>
<dbReference type="EMBL" id="CAJRAY010000001">
    <property type="protein sequence ID" value="CAG5076229.1"/>
    <property type="molecule type" value="Genomic_DNA"/>
</dbReference>
<evidence type="ECO:0000256" key="2">
    <source>
        <dbReference type="ARBA" id="ARBA00009298"/>
    </source>
</evidence>
<feature type="transmembrane region" description="Helical" evidence="7">
    <location>
        <begin position="77"/>
        <end position="96"/>
    </location>
</feature>
<keyword evidence="6 7" id="KW-0472">Membrane</keyword>
<gene>
    <name evidence="9" type="primary">txxe 591</name>
    <name evidence="9" type="ORF">TXXE_00415</name>
</gene>
<evidence type="ECO:0000313" key="9">
    <source>
        <dbReference type="EMBL" id="CAG5076229.1"/>
    </source>
</evidence>
<dbReference type="Pfam" id="PF02308">
    <property type="entry name" value="MgtC"/>
    <property type="match status" value="1"/>
</dbReference>
<evidence type="ECO:0000256" key="5">
    <source>
        <dbReference type="ARBA" id="ARBA00022989"/>
    </source>
</evidence>
<feature type="transmembrane region" description="Helical" evidence="7">
    <location>
        <begin position="126"/>
        <end position="147"/>
    </location>
</feature>
<dbReference type="RefSeq" id="WP_213483021.1">
    <property type="nucleotide sequence ID" value="NZ_CAJRAY010000001.1"/>
</dbReference>
<dbReference type="Proteomes" id="UP000681526">
    <property type="component" value="Unassembled WGS sequence"/>
</dbReference>
<feature type="domain" description="MgtC/SapB/SrpB/YhiD N-terminal" evidence="8">
    <location>
        <begin position="20"/>
        <end position="149"/>
    </location>
</feature>
<feature type="transmembrane region" description="Helical" evidence="7">
    <location>
        <begin position="45"/>
        <end position="65"/>
    </location>
</feature>
<evidence type="ECO:0000259" key="8">
    <source>
        <dbReference type="Pfam" id="PF02308"/>
    </source>
</evidence>
<keyword evidence="10" id="KW-1185">Reference proteome</keyword>
<evidence type="ECO:0000313" key="10">
    <source>
        <dbReference type="Proteomes" id="UP000681526"/>
    </source>
</evidence>
<dbReference type="InterPro" id="IPR049177">
    <property type="entry name" value="MgtC_SapB_SrpB_YhiD_N"/>
</dbReference>
<keyword evidence="3" id="KW-1003">Cell membrane</keyword>
<dbReference type="PRINTS" id="PR01837">
    <property type="entry name" value="MGTCSAPBPROT"/>
</dbReference>
<comment type="subcellular location">
    <subcellularLocation>
        <location evidence="1">Cell membrane</location>
        <topology evidence="1">Multi-pass membrane protein</topology>
    </subcellularLocation>
</comment>
<reference evidence="9 10" key="1">
    <citation type="submission" date="2021-04" db="EMBL/GenBank/DDBJ databases">
        <authorList>
            <person name="Rakotoarivonina H."/>
        </authorList>
    </citation>
    <scope>NUCLEOTIDE SEQUENCE [LARGE SCALE GENOMIC DNA]</scope>
    <source>
        <strain evidence="9 10">XE</strain>
    </source>
</reference>
<evidence type="ECO:0000256" key="4">
    <source>
        <dbReference type="ARBA" id="ARBA00022692"/>
    </source>
</evidence>
<comment type="caution">
    <text evidence="9">The sequence shown here is derived from an EMBL/GenBank/DDBJ whole genome shotgun (WGS) entry which is preliminary data.</text>
</comment>
<organism evidence="9 10">
    <name type="scientific">Thermobacillus xylanilyticus</name>
    <dbReference type="NCBI Taxonomy" id="76633"/>
    <lineage>
        <taxon>Bacteria</taxon>
        <taxon>Bacillati</taxon>
        <taxon>Bacillota</taxon>
        <taxon>Bacilli</taxon>
        <taxon>Bacillales</taxon>
        <taxon>Paenibacillaceae</taxon>
        <taxon>Thermobacillus</taxon>
    </lineage>
</organism>
<dbReference type="PANTHER" id="PTHR33778:SF1">
    <property type="entry name" value="MAGNESIUM TRANSPORTER YHID-RELATED"/>
    <property type="match status" value="1"/>
</dbReference>
<keyword evidence="5 7" id="KW-1133">Transmembrane helix</keyword>
<sequence length="248" mass="26960">MKVIETGLWDISYVDSSLRILLSLVLGGLIGLEREWHNHAAGLRTHILVCVGATMIMLLSIYGFGDFASEFNVRMDPARLAAQVVSGIGFLGAGAIIRNGLSISGLTTAASIWVVAAIGLCVGAGFFYEAVLVTVLVILILLVLNRLEKSLHSKRSRNEITLRITRAEGSVAQITDLIEKEGLLIVSMSLEAPGDDQDEDDIRTLRIKLHKPRTRNLLHVCDKLLALDFVQSFETAGVLKSQQSHAGM</sequence>
<evidence type="ECO:0000256" key="3">
    <source>
        <dbReference type="ARBA" id="ARBA00022475"/>
    </source>
</evidence>
<comment type="similarity">
    <text evidence="2">Belongs to the MgtC/SapB family.</text>
</comment>
<name>A0ABN7RK58_THEXY</name>
<keyword evidence="4 7" id="KW-0812">Transmembrane</keyword>
<feature type="transmembrane region" description="Helical" evidence="7">
    <location>
        <begin position="103"/>
        <end position="120"/>
    </location>
</feature>
<evidence type="ECO:0000256" key="1">
    <source>
        <dbReference type="ARBA" id="ARBA00004651"/>
    </source>
</evidence>
<proteinExistence type="inferred from homology"/>
<accession>A0ABN7RK58</accession>
<protein>
    <submittedName>
        <fullName evidence="9">MgtC/SapB transporter</fullName>
    </submittedName>
</protein>
<dbReference type="InterPro" id="IPR003416">
    <property type="entry name" value="MgtC/SapB/SrpB/YhiD_fam"/>
</dbReference>
<evidence type="ECO:0000256" key="7">
    <source>
        <dbReference type="SAM" id="Phobius"/>
    </source>
</evidence>
<evidence type="ECO:0000256" key="6">
    <source>
        <dbReference type="ARBA" id="ARBA00023136"/>
    </source>
</evidence>